<keyword evidence="3" id="KW-1133">Transmembrane helix</keyword>
<comment type="caution">
    <text evidence="5">The sequence shown here is derived from an EMBL/GenBank/DDBJ whole genome shotgun (WGS) entry which is preliminary data.</text>
</comment>
<dbReference type="PANTHER" id="PTHR43390">
    <property type="entry name" value="SIGNAL PEPTIDASE I"/>
    <property type="match status" value="1"/>
</dbReference>
<dbReference type="EMBL" id="BAAAQM010000010">
    <property type="protein sequence ID" value="GAA1964735.1"/>
    <property type="molecule type" value="Genomic_DNA"/>
</dbReference>
<dbReference type="InterPro" id="IPR000223">
    <property type="entry name" value="Pept_S26A_signal_pept_1"/>
</dbReference>
<dbReference type="PRINTS" id="PR00727">
    <property type="entry name" value="LEADERPTASE"/>
</dbReference>
<gene>
    <name evidence="5" type="ORF">GCM10009838_22610</name>
</gene>
<accession>A0ABN2R7N7</accession>
<dbReference type="SUPFAM" id="SSF51306">
    <property type="entry name" value="LexA/Signal peptidase"/>
    <property type="match status" value="1"/>
</dbReference>
<evidence type="ECO:0000313" key="6">
    <source>
        <dbReference type="Proteomes" id="UP001499854"/>
    </source>
</evidence>
<name>A0ABN2R7N7_9ACTN</name>
<feature type="transmembrane region" description="Helical" evidence="3">
    <location>
        <begin position="6"/>
        <end position="26"/>
    </location>
</feature>
<reference evidence="5 6" key="1">
    <citation type="journal article" date="2019" name="Int. J. Syst. Evol. Microbiol.">
        <title>The Global Catalogue of Microorganisms (GCM) 10K type strain sequencing project: providing services to taxonomists for standard genome sequencing and annotation.</title>
        <authorList>
            <consortium name="The Broad Institute Genomics Platform"/>
            <consortium name="The Broad Institute Genome Sequencing Center for Infectious Disease"/>
            <person name="Wu L."/>
            <person name="Ma J."/>
        </authorList>
    </citation>
    <scope>NUCLEOTIDE SEQUENCE [LARGE SCALE GENOMIC DNA]</scope>
    <source>
        <strain evidence="5 6">JCM 16013</strain>
    </source>
</reference>
<dbReference type="RefSeq" id="WP_344656912.1">
    <property type="nucleotide sequence ID" value="NZ_BAAAQM010000010.1"/>
</dbReference>
<feature type="domain" description="Peptidase S26" evidence="4">
    <location>
        <begin position="119"/>
        <end position="159"/>
    </location>
</feature>
<evidence type="ECO:0000313" key="5">
    <source>
        <dbReference type="EMBL" id="GAA1964735.1"/>
    </source>
</evidence>
<feature type="domain" description="Peptidase S26" evidence="4">
    <location>
        <begin position="15"/>
        <end position="111"/>
    </location>
</feature>
<evidence type="ECO:0000256" key="2">
    <source>
        <dbReference type="ARBA" id="ARBA00009370"/>
    </source>
</evidence>
<dbReference type="PANTHER" id="PTHR43390:SF1">
    <property type="entry name" value="CHLOROPLAST PROCESSING PEPTIDASE"/>
    <property type="match status" value="1"/>
</dbReference>
<protein>
    <recommendedName>
        <fullName evidence="4">Peptidase S26 domain-containing protein</fullName>
    </recommendedName>
</protein>
<dbReference type="InterPro" id="IPR019533">
    <property type="entry name" value="Peptidase_S26"/>
</dbReference>
<evidence type="ECO:0000259" key="4">
    <source>
        <dbReference type="Pfam" id="PF10502"/>
    </source>
</evidence>
<dbReference type="CDD" id="cd06530">
    <property type="entry name" value="S26_SPase_I"/>
    <property type="match status" value="1"/>
</dbReference>
<keyword evidence="6" id="KW-1185">Reference proteome</keyword>
<sequence>MSAGTAAVAVGAVVALAAGLATALLVRRRYLLVTVTGRSMLPTYTAGDRLLVRRAGVGALRAGAVVVFRSPGVLDPEAFEGVDDDPATVRYVLPDDRLLVKRVAAAPGDRLPAELAALGDRTVPPGRIAVLGDNPLISYDSRTYGYVPDELIVGLAVRRFV</sequence>
<dbReference type="Proteomes" id="UP001499854">
    <property type="component" value="Unassembled WGS sequence"/>
</dbReference>
<dbReference type="InterPro" id="IPR036286">
    <property type="entry name" value="LexA/Signal_pep-like_sf"/>
</dbReference>
<keyword evidence="3" id="KW-0472">Membrane</keyword>
<dbReference type="Gene3D" id="2.10.109.10">
    <property type="entry name" value="Umud Fragment, subunit A"/>
    <property type="match status" value="1"/>
</dbReference>
<dbReference type="Pfam" id="PF10502">
    <property type="entry name" value="Peptidase_S26"/>
    <property type="match status" value="2"/>
</dbReference>
<evidence type="ECO:0000256" key="3">
    <source>
        <dbReference type="SAM" id="Phobius"/>
    </source>
</evidence>
<proteinExistence type="inferred from homology"/>
<organism evidence="5 6">
    <name type="scientific">Catenulispora subtropica</name>
    <dbReference type="NCBI Taxonomy" id="450798"/>
    <lineage>
        <taxon>Bacteria</taxon>
        <taxon>Bacillati</taxon>
        <taxon>Actinomycetota</taxon>
        <taxon>Actinomycetes</taxon>
        <taxon>Catenulisporales</taxon>
        <taxon>Catenulisporaceae</taxon>
        <taxon>Catenulispora</taxon>
    </lineage>
</organism>
<comment type="similarity">
    <text evidence="2">Belongs to the peptidase S26 family.</text>
</comment>
<keyword evidence="3" id="KW-0812">Transmembrane</keyword>
<evidence type="ECO:0000256" key="1">
    <source>
        <dbReference type="ARBA" id="ARBA00004401"/>
    </source>
</evidence>
<comment type="subcellular location">
    <subcellularLocation>
        <location evidence="1">Cell membrane</location>
        <topology evidence="1">Single-pass type II membrane protein</topology>
    </subcellularLocation>
</comment>